<evidence type="ECO:0000313" key="13">
    <source>
        <dbReference type="RefSeq" id="XP_054849627.1"/>
    </source>
</evidence>
<evidence type="ECO:0000256" key="9">
    <source>
        <dbReference type="RuleBase" id="RU000688"/>
    </source>
</evidence>
<dbReference type="GO" id="GO:0004930">
    <property type="term" value="F:G protein-coupled receptor activity"/>
    <property type="evidence" value="ECO:0007669"/>
    <property type="project" value="UniProtKB-KW"/>
</dbReference>
<feature type="transmembrane region" description="Helical" evidence="10">
    <location>
        <begin position="25"/>
        <end position="48"/>
    </location>
</feature>
<name>A0AA97K5K8_EUBMA</name>
<comment type="subcellular location">
    <subcellularLocation>
        <location evidence="1 10">Cell membrane</location>
        <topology evidence="1 10">Multi-pass membrane protein</topology>
    </subcellularLocation>
</comment>
<keyword evidence="6 10" id="KW-1133">Transmembrane helix</keyword>
<comment type="similarity">
    <text evidence="9">Belongs to the G-protein coupled receptor 1 family.</text>
</comment>
<dbReference type="Gene3D" id="1.20.1070.10">
    <property type="entry name" value="Rhodopsin 7-helix transmembrane proteins"/>
    <property type="match status" value="1"/>
</dbReference>
<evidence type="ECO:0000259" key="11">
    <source>
        <dbReference type="PROSITE" id="PS50262"/>
    </source>
</evidence>
<dbReference type="AlphaFoldDB" id="A0AA97K5K8"/>
<dbReference type="GO" id="GO:0005886">
    <property type="term" value="C:plasma membrane"/>
    <property type="evidence" value="ECO:0007669"/>
    <property type="project" value="UniProtKB-SubCell"/>
</dbReference>
<dbReference type="RefSeq" id="XP_054849627.1">
    <property type="nucleotide sequence ID" value="XM_054993652.1"/>
</dbReference>
<evidence type="ECO:0000313" key="12">
    <source>
        <dbReference type="Proteomes" id="UP001190640"/>
    </source>
</evidence>
<dbReference type="InterPro" id="IPR017452">
    <property type="entry name" value="GPCR_Rhodpsn_7TM"/>
</dbReference>
<feature type="transmembrane region" description="Helical" evidence="10">
    <location>
        <begin position="99"/>
        <end position="120"/>
    </location>
</feature>
<dbReference type="InterPro" id="IPR000276">
    <property type="entry name" value="GPCR_Rhodpsn"/>
</dbReference>
<dbReference type="Pfam" id="PF13853">
    <property type="entry name" value="7tm_4"/>
    <property type="match status" value="1"/>
</dbReference>
<dbReference type="PRINTS" id="PR00245">
    <property type="entry name" value="OLFACTORYR"/>
</dbReference>
<keyword evidence="3 10" id="KW-0716">Sensory transduction</keyword>
<keyword evidence="4 9" id="KW-0812">Transmembrane</keyword>
<dbReference type="CDD" id="cd15225">
    <property type="entry name" value="7tmA_OR10A-like"/>
    <property type="match status" value="1"/>
</dbReference>
<protein>
    <recommendedName>
        <fullName evidence="10">Olfactory receptor</fullName>
    </recommendedName>
</protein>
<keyword evidence="7 10" id="KW-0472">Membrane</keyword>
<evidence type="ECO:0000256" key="1">
    <source>
        <dbReference type="ARBA" id="ARBA00004651"/>
    </source>
</evidence>
<keyword evidence="5 10" id="KW-0552">Olfaction</keyword>
<sequence length="312" mass="34594">MGKENITTFTEFILLGFSLSPALQVLLFVTFLVVYTVTVVGNTAIVTLTSLDSHLQTPMYFFLCNLAILNICCTSAVVPKMLANFLSTRKSISSGLCGAQMYVTLFLGAAECIFLAVMAFDRYIAICYPLRYAILMSKQVCVSMAAGSWITTFLGSVVPLVWLQLPLCDSNVIDHYFCEVPAMLELVCADTTTSESAMFMGGIATEILPFIFILLSYIRIITTILHIASADGRKKAFSTCSAHLTAVTIFYTTAMLMYMRSKEQRTPQQDKVISVFYTIINPMLNPIIYSLRNNEVKGAFMKVLGRSKMTQL</sequence>
<keyword evidence="12" id="KW-1185">Reference proteome</keyword>
<dbReference type="SUPFAM" id="SSF81321">
    <property type="entry name" value="Family A G protein-coupled receptor-like"/>
    <property type="match status" value="1"/>
</dbReference>
<evidence type="ECO:0000256" key="2">
    <source>
        <dbReference type="ARBA" id="ARBA00022475"/>
    </source>
</evidence>
<dbReference type="PRINTS" id="PR00237">
    <property type="entry name" value="GPCRRHODOPSN"/>
</dbReference>
<evidence type="ECO:0000256" key="8">
    <source>
        <dbReference type="ARBA" id="ARBA00023224"/>
    </source>
</evidence>
<dbReference type="PROSITE" id="PS50262">
    <property type="entry name" value="G_PROTEIN_RECEP_F1_2"/>
    <property type="match status" value="1"/>
</dbReference>
<keyword evidence="8 9" id="KW-0807">Transducer</keyword>
<evidence type="ECO:0000256" key="3">
    <source>
        <dbReference type="ARBA" id="ARBA00022606"/>
    </source>
</evidence>
<evidence type="ECO:0000256" key="6">
    <source>
        <dbReference type="ARBA" id="ARBA00022989"/>
    </source>
</evidence>
<feature type="domain" description="G-protein coupled receptors family 1 profile" evidence="11">
    <location>
        <begin position="41"/>
        <end position="289"/>
    </location>
</feature>
<feature type="transmembrane region" description="Helical" evidence="10">
    <location>
        <begin position="240"/>
        <end position="260"/>
    </location>
</feature>
<dbReference type="InterPro" id="IPR000725">
    <property type="entry name" value="Olfact_rcpt"/>
</dbReference>
<evidence type="ECO:0000256" key="10">
    <source>
        <dbReference type="RuleBase" id="RU363047"/>
    </source>
</evidence>
<dbReference type="KEGG" id="emc:129339045"/>
<accession>A0AA97K5K8</accession>
<feature type="transmembrane region" description="Helical" evidence="10">
    <location>
        <begin position="60"/>
        <end position="79"/>
    </location>
</feature>
<feature type="transmembrane region" description="Helical" evidence="10">
    <location>
        <begin position="207"/>
        <end position="228"/>
    </location>
</feature>
<feature type="transmembrane region" description="Helical" evidence="10">
    <location>
        <begin position="140"/>
        <end position="162"/>
    </location>
</feature>
<feature type="transmembrane region" description="Helical" evidence="10">
    <location>
        <begin position="272"/>
        <end position="291"/>
    </location>
</feature>
<keyword evidence="9" id="KW-0297">G-protein coupled receptor</keyword>
<dbReference type="Proteomes" id="UP001190640">
    <property type="component" value="Chromosome 12"/>
</dbReference>
<keyword evidence="9" id="KW-0675">Receptor</keyword>
<dbReference type="FunFam" id="1.20.1070.10:FF:000008">
    <property type="entry name" value="Olfactory receptor"/>
    <property type="match status" value="1"/>
</dbReference>
<dbReference type="SMART" id="SM01381">
    <property type="entry name" value="7TM_GPCR_Srsx"/>
    <property type="match status" value="1"/>
</dbReference>
<evidence type="ECO:0000256" key="7">
    <source>
        <dbReference type="ARBA" id="ARBA00023136"/>
    </source>
</evidence>
<dbReference type="PANTHER" id="PTHR26453">
    <property type="entry name" value="OLFACTORY RECEPTOR"/>
    <property type="match status" value="1"/>
</dbReference>
<evidence type="ECO:0000256" key="5">
    <source>
        <dbReference type="ARBA" id="ARBA00022725"/>
    </source>
</evidence>
<keyword evidence="2 10" id="KW-1003">Cell membrane</keyword>
<organism evidence="12 13">
    <name type="scientific">Eublepharis macularius</name>
    <name type="common">Leopard gecko</name>
    <name type="synonym">Cyrtodactylus macularius</name>
    <dbReference type="NCBI Taxonomy" id="481883"/>
    <lineage>
        <taxon>Eukaryota</taxon>
        <taxon>Metazoa</taxon>
        <taxon>Chordata</taxon>
        <taxon>Craniata</taxon>
        <taxon>Vertebrata</taxon>
        <taxon>Euteleostomi</taxon>
        <taxon>Lepidosauria</taxon>
        <taxon>Squamata</taxon>
        <taxon>Bifurcata</taxon>
        <taxon>Gekkota</taxon>
        <taxon>Eublepharidae</taxon>
        <taxon>Eublepharinae</taxon>
        <taxon>Eublepharis</taxon>
    </lineage>
</organism>
<dbReference type="GeneID" id="129339045"/>
<dbReference type="GO" id="GO:0004984">
    <property type="term" value="F:olfactory receptor activity"/>
    <property type="evidence" value="ECO:0007669"/>
    <property type="project" value="InterPro"/>
</dbReference>
<dbReference type="PROSITE" id="PS00237">
    <property type="entry name" value="G_PROTEIN_RECEP_F1_1"/>
    <property type="match status" value="1"/>
</dbReference>
<reference evidence="13" key="1">
    <citation type="submission" date="2025-08" db="UniProtKB">
        <authorList>
            <consortium name="RefSeq"/>
        </authorList>
    </citation>
    <scope>IDENTIFICATION</scope>
    <source>
        <tissue evidence="13">Blood</tissue>
    </source>
</reference>
<proteinExistence type="inferred from homology"/>
<evidence type="ECO:0000256" key="4">
    <source>
        <dbReference type="ARBA" id="ARBA00022692"/>
    </source>
</evidence>
<gene>
    <name evidence="13" type="primary">LOC129339045</name>
</gene>